<reference evidence="7" key="1">
    <citation type="submission" date="2009-12" db="EMBL/GenBank/DDBJ databases">
        <title>The Genome Sequence of Anolis carolinensis (Green Anole Lizard).</title>
        <authorList>
            <consortium name="The Genome Sequencing Platform"/>
            <person name="Di Palma F."/>
            <person name="Alfoldi J."/>
            <person name="Heiman D."/>
            <person name="Young S."/>
            <person name="Grabherr M."/>
            <person name="Johnson J."/>
            <person name="Lander E.S."/>
            <person name="Lindblad-Toh K."/>
        </authorList>
    </citation>
    <scope>NUCLEOTIDE SEQUENCE [LARGE SCALE GENOMIC DNA]</scope>
    <source>
        <strain evidence="7">JBL SC #1</strain>
    </source>
</reference>
<feature type="compositionally biased region" description="Polar residues" evidence="6">
    <location>
        <begin position="160"/>
        <end position="174"/>
    </location>
</feature>
<dbReference type="InParanoid" id="R4GDK9"/>
<comment type="subcellular location">
    <subcellularLocation>
        <location evidence="3">Dynein axonemal particle</location>
    </subcellularLocation>
</comment>
<dbReference type="Bgee" id="ENSACAG00000028712">
    <property type="expression patterns" value="Expressed in brain and 8 other cell types or tissues"/>
</dbReference>
<dbReference type="HOGENOM" id="CLU_037635_0_0_1"/>
<evidence type="ECO:0000256" key="5">
    <source>
        <dbReference type="ARBA" id="ARBA00030565"/>
    </source>
</evidence>
<keyword evidence="8" id="KW-1185">Reference proteome</keyword>
<name>R4GDK9_ANOCA</name>
<protein>
    <recommendedName>
        <fullName evidence="4">Dynein axonemal assembly factor 8</fullName>
    </recommendedName>
    <alternativeName>
        <fullName evidence="5">Dynein axonemal-associated protein 1</fullName>
    </alternativeName>
</protein>
<accession>R4GDK9</accession>
<sequence>MVMGFFLWTRKNSGINSQKTRFPDRRLCAFFSVQLNTLCAPFPMASEGQNEEKETLPELAIAPFQWGAILSAVKDQIPSMDSDIYASDGDEDEELFIFQRDQSNLIPDFSEELEDLPLEEADLQKTFAFMRHLTEIQDEEQGSVPTDSNYFGFLNEERPSQQVRDASEFPTNEPESGKDAQKDKDVPSPSSNPLPSMETAPPFEILNSDMKERRKLIETKILSKAALGRPTRDDTQSSPSDPLPSMETAPPSVITNNDIKEPKKRTETKIPSKATSGRLTGDVGPSQSRNNNNNFERIAKAERELGVISAEHPRELTLLAFEEIEKWDLDKVLQDLEKQSDKTSWKGEPAFPSMYYENSRATSEAKLMGKLEELSLEQSRTFFAHRRKCLAKLPHFSECQGDGRNVPVLAPLTSGRGLGSMELEWAPEPPTVYIDLRDTVSPKPELLSDAEESFSNSSTDEEEEEEEDVDLTGQENVEGQECLQPSRKNCTGKSFLLQQLRNFRRTVSHSAPDKGRSPDLISSGEARQPNVRGKCHLKWRGLASMDPADPKADTLGNMKNVPRPSRKPKEETEEGLCSRLSQDPSAEYPRK</sequence>
<feature type="region of interest" description="Disordered" evidence="6">
    <location>
        <begin position="444"/>
        <end position="488"/>
    </location>
</feature>
<evidence type="ECO:0000313" key="8">
    <source>
        <dbReference type="Proteomes" id="UP000001646"/>
    </source>
</evidence>
<evidence type="ECO:0000313" key="7">
    <source>
        <dbReference type="Ensembl" id="ENSACAP00000023473.2"/>
    </source>
</evidence>
<feature type="compositionally biased region" description="Acidic residues" evidence="6">
    <location>
        <begin position="459"/>
        <end position="470"/>
    </location>
</feature>
<dbReference type="GeneID" id="100562112"/>
<evidence type="ECO:0000256" key="4">
    <source>
        <dbReference type="ARBA" id="ARBA00024428"/>
    </source>
</evidence>
<dbReference type="Ensembl" id="ENSACAT00000030893.2">
    <property type="protein sequence ID" value="ENSACAP00000023473.2"/>
    <property type="gene ID" value="ENSACAG00000028712.2"/>
</dbReference>
<evidence type="ECO:0000256" key="3">
    <source>
        <dbReference type="ARBA" id="ARBA00024190"/>
    </source>
</evidence>
<dbReference type="PANTHER" id="PTHR35977">
    <property type="entry name" value="CHROMOSOME 16 OPEN READING FRAME 71"/>
    <property type="match status" value="1"/>
</dbReference>
<evidence type="ECO:0000256" key="6">
    <source>
        <dbReference type="SAM" id="MobiDB-lite"/>
    </source>
</evidence>
<reference evidence="7" key="3">
    <citation type="submission" date="2025-09" db="UniProtKB">
        <authorList>
            <consortium name="Ensembl"/>
        </authorList>
    </citation>
    <scope>IDENTIFICATION</scope>
</reference>
<feature type="region of interest" description="Disordered" evidence="6">
    <location>
        <begin position="159"/>
        <end position="202"/>
    </location>
</feature>
<dbReference type="eggNOG" id="ENOG502SAQ4">
    <property type="taxonomic scope" value="Eukaryota"/>
</dbReference>
<dbReference type="PANTHER" id="PTHR35977:SF1">
    <property type="entry name" value="DYNEIN AXONEMAL ASSEMBLY FACTOR 8"/>
    <property type="match status" value="1"/>
</dbReference>
<dbReference type="CTD" id="146562"/>
<organism evidence="7 8">
    <name type="scientific">Anolis carolinensis</name>
    <name type="common">Green anole</name>
    <name type="synonym">American chameleon</name>
    <dbReference type="NCBI Taxonomy" id="28377"/>
    <lineage>
        <taxon>Eukaryota</taxon>
        <taxon>Metazoa</taxon>
        <taxon>Chordata</taxon>
        <taxon>Craniata</taxon>
        <taxon>Vertebrata</taxon>
        <taxon>Euteleostomi</taxon>
        <taxon>Lepidosauria</taxon>
        <taxon>Squamata</taxon>
        <taxon>Bifurcata</taxon>
        <taxon>Unidentata</taxon>
        <taxon>Episquamata</taxon>
        <taxon>Toxicofera</taxon>
        <taxon>Iguania</taxon>
        <taxon>Dactyloidae</taxon>
        <taxon>Anolis</taxon>
    </lineage>
</organism>
<comment type="function">
    <text evidence="2">In cyliated cells, dynein axonemal particle-specific protein required for deployment of ODA to the axoneme. Interacts with outer dynein arm (ODA) subunits.</text>
</comment>
<keyword evidence="1" id="KW-0963">Cytoplasm</keyword>
<dbReference type="GeneTree" id="ENSGT00390000015381"/>
<dbReference type="KEGG" id="acs:100562112"/>
<dbReference type="AlphaFoldDB" id="R4GDK9"/>
<gene>
    <name evidence="7" type="primary">dnaaf8</name>
</gene>
<dbReference type="Pfam" id="PF15773">
    <property type="entry name" value="DAAP1"/>
    <property type="match status" value="2"/>
</dbReference>
<reference evidence="7" key="2">
    <citation type="submission" date="2025-08" db="UniProtKB">
        <authorList>
            <consortium name="Ensembl"/>
        </authorList>
    </citation>
    <scope>IDENTIFICATION</scope>
</reference>
<feature type="compositionally biased region" description="Basic and acidic residues" evidence="6">
    <location>
        <begin position="175"/>
        <end position="186"/>
    </location>
</feature>
<dbReference type="Proteomes" id="UP000001646">
    <property type="component" value="Unplaced"/>
</dbReference>
<feature type="compositionally biased region" description="Basic and acidic residues" evidence="6">
    <location>
        <begin position="258"/>
        <end position="270"/>
    </location>
</feature>
<dbReference type="GO" id="GO:0070840">
    <property type="term" value="F:dynein complex binding"/>
    <property type="evidence" value="ECO:0007669"/>
    <property type="project" value="InterPro"/>
</dbReference>
<dbReference type="InterPro" id="IPR031531">
    <property type="entry name" value="DNAAF8"/>
</dbReference>
<dbReference type="GO" id="GO:0120293">
    <property type="term" value="C:dynein axonemal particle"/>
    <property type="evidence" value="ECO:0000318"/>
    <property type="project" value="GO_Central"/>
</dbReference>
<feature type="region of interest" description="Disordered" evidence="6">
    <location>
        <begin position="505"/>
        <end position="591"/>
    </location>
</feature>
<evidence type="ECO:0000256" key="1">
    <source>
        <dbReference type="ARBA" id="ARBA00022490"/>
    </source>
</evidence>
<feature type="region of interest" description="Disordered" evidence="6">
    <location>
        <begin position="221"/>
        <end position="293"/>
    </location>
</feature>
<proteinExistence type="predicted"/>
<evidence type="ECO:0000256" key="2">
    <source>
        <dbReference type="ARBA" id="ARBA00024177"/>
    </source>
</evidence>
<dbReference type="OrthoDB" id="2162449at2759"/>